<evidence type="ECO:0000313" key="3">
    <source>
        <dbReference type="Proteomes" id="UP000727654"/>
    </source>
</evidence>
<feature type="region of interest" description="Disordered" evidence="1">
    <location>
        <begin position="1"/>
        <end position="48"/>
    </location>
</feature>
<protein>
    <recommendedName>
        <fullName evidence="4">Sigma-70 family RNA polymerase sigma factor</fullName>
    </recommendedName>
</protein>
<evidence type="ECO:0000256" key="1">
    <source>
        <dbReference type="SAM" id="MobiDB-lite"/>
    </source>
</evidence>
<reference evidence="2 3" key="1">
    <citation type="submission" date="2021-08" db="EMBL/GenBank/DDBJ databases">
        <authorList>
            <person name="Peeters C."/>
        </authorList>
    </citation>
    <scope>NUCLEOTIDE SEQUENCE [LARGE SCALE GENOMIC DNA]</scope>
    <source>
        <strain evidence="2 3">LMG 23992</strain>
    </source>
</reference>
<dbReference type="Proteomes" id="UP000727654">
    <property type="component" value="Unassembled WGS sequence"/>
</dbReference>
<dbReference type="RefSeq" id="WP_224078078.1">
    <property type="nucleotide sequence ID" value="NZ_CAJZAI010000001.1"/>
</dbReference>
<accession>A0ABM8WDA1</accession>
<evidence type="ECO:0008006" key="4">
    <source>
        <dbReference type="Google" id="ProtNLM"/>
    </source>
</evidence>
<keyword evidence="3" id="KW-1185">Reference proteome</keyword>
<name>A0ABM8WDA1_9BURK</name>
<gene>
    <name evidence="2" type="ORF">LMG23992_00364</name>
</gene>
<sequence length="267" mass="29288">MQQIIATTPARHTRFHPEYTPSAHTARRKAARPAPHTSPETSPVLPSHANTVGITEARTEANVARIEAEFRNNRRFYEHKLRGSGIAPHELPDALCEMFSLAIRWAGSYDANKSRISSWLGNQVVRTVASSIYGTRRPGWRHQQECEMSAEMLMNGVGHAYSAAAVDSLSNADTQTEDLAVAAFLSELSGELTPAEAAIIDICGADLLHERQALPQLIQVRDLLGVRSLATVRSFTRKLACKVRALALEHFNAQDLSGRPGFDKLAA</sequence>
<proteinExistence type="predicted"/>
<dbReference type="EMBL" id="CAJZAI010000001">
    <property type="protein sequence ID" value="CAG9165220.1"/>
    <property type="molecule type" value="Genomic_DNA"/>
</dbReference>
<organism evidence="2 3">
    <name type="scientific">Cupriavidus laharis</name>
    <dbReference type="NCBI Taxonomy" id="151654"/>
    <lineage>
        <taxon>Bacteria</taxon>
        <taxon>Pseudomonadati</taxon>
        <taxon>Pseudomonadota</taxon>
        <taxon>Betaproteobacteria</taxon>
        <taxon>Burkholderiales</taxon>
        <taxon>Burkholderiaceae</taxon>
        <taxon>Cupriavidus</taxon>
    </lineage>
</organism>
<evidence type="ECO:0000313" key="2">
    <source>
        <dbReference type="EMBL" id="CAG9165220.1"/>
    </source>
</evidence>
<comment type="caution">
    <text evidence="2">The sequence shown here is derived from an EMBL/GenBank/DDBJ whole genome shotgun (WGS) entry which is preliminary data.</text>
</comment>